<feature type="compositionally biased region" description="Basic and acidic residues" evidence="1">
    <location>
        <begin position="79"/>
        <end position="91"/>
    </location>
</feature>
<evidence type="ECO:0000313" key="4">
    <source>
        <dbReference type="EMBL" id="JAT77852.1"/>
    </source>
</evidence>
<dbReference type="AlphaFoldDB" id="A0A1D1ZPE1"/>
<sequence>MPHEGHPGDGTVVNNTSAAHVRPRPHAFYKNGVESLPNTMSKMRGRNRQGPHVHRSLEQDPTPGRHTRFESGGEGAQSWRREGRWQPEQRWHRTPPGRNTAEVQGPAPAAFPNPSTGPSCARAPQGTFRGPSAQARSGRGRGRQKTAVTDRAPGPMTVVPPPPPPPRPRPTPRNGVVPGLPAVRPASAKSPVQVTYKSTPRPTLSFLAMLHAALAAKEGEEAVVAAYQAHGCLLAAGPPSAAGRCDSPIGDRIRAA</sequence>
<evidence type="ECO:0000313" key="2">
    <source>
        <dbReference type="EMBL" id="JAT68729.1"/>
    </source>
</evidence>
<dbReference type="EMBL" id="GDKF01002957">
    <property type="protein sequence ID" value="JAT75665.1"/>
    <property type="molecule type" value="Transcribed_RNA"/>
</dbReference>
<evidence type="ECO:0000256" key="1">
    <source>
        <dbReference type="SAM" id="MobiDB-lite"/>
    </source>
</evidence>
<feature type="compositionally biased region" description="Basic residues" evidence="1">
    <location>
        <begin position="43"/>
        <end position="54"/>
    </location>
</feature>
<reference evidence="2" key="1">
    <citation type="submission" date="2015-08" db="EMBL/GenBank/DDBJ databases">
        <authorList>
            <person name="Babu N.S."/>
            <person name="Beckwith C.J."/>
            <person name="Beseler K.G."/>
            <person name="Brison A."/>
            <person name="Carone J.V."/>
            <person name="Caskin T.P."/>
            <person name="Diamond M."/>
            <person name="Durham M.E."/>
            <person name="Foxe J.M."/>
            <person name="Go M."/>
            <person name="Henderson B.A."/>
            <person name="Jones I.B."/>
            <person name="McGettigan J.A."/>
            <person name="Micheletti S.J."/>
            <person name="Nasrallah M.E."/>
            <person name="Ortiz D."/>
            <person name="Piller C.R."/>
            <person name="Privatt S.R."/>
            <person name="Schneider S.L."/>
            <person name="Sharp S."/>
            <person name="Smith T.C."/>
            <person name="Stanton J.D."/>
            <person name="Ullery H.E."/>
            <person name="Wilson R.J."/>
            <person name="Serrano M.G."/>
            <person name="Buck G."/>
            <person name="Lee V."/>
            <person name="Wang Y."/>
            <person name="Carvalho R."/>
            <person name="Voegtly L."/>
            <person name="Shi R."/>
            <person name="Duckworth R."/>
            <person name="Johnson A."/>
            <person name="Loviza R."/>
            <person name="Walstead R."/>
            <person name="Shah Z."/>
            <person name="Kiflezghi M."/>
            <person name="Wade K."/>
            <person name="Ball S.L."/>
            <person name="Bradley K.W."/>
            <person name="Asai D.J."/>
            <person name="Bowman C.A."/>
            <person name="Russell D.A."/>
            <person name="Pope W.H."/>
            <person name="Jacobs-Sera D."/>
            <person name="Hendrix R.W."/>
            <person name="Hatfull G.F."/>
        </authorList>
    </citation>
    <scope>NUCLEOTIDE SEQUENCE</scope>
</reference>
<feature type="compositionally biased region" description="Pro residues" evidence="1">
    <location>
        <begin position="158"/>
        <end position="171"/>
    </location>
</feature>
<dbReference type="EMBL" id="GDKF01000770">
    <property type="protein sequence ID" value="JAT77852.1"/>
    <property type="molecule type" value="Transcribed_RNA"/>
</dbReference>
<evidence type="ECO:0000313" key="3">
    <source>
        <dbReference type="EMBL" id="JAT75665.1"/>
    </source>
</evidence>
<protein>
    <submittedName>
        <fullName evidence="2">Uncharacterized protein</fullName>
    </submittedName>
</protein>
<organism evidence="2">
    <name type="scientific">Auxenochlorella protothecoides</name>
    <name type="common">Green microalga</name>
    <name type="synonym">Chlorella protothecoides</name>
    <dbReference type="NCBI Taxonomy" id="3075"/>
    <lineage>
        <taxon>Eukaryota</taxon>
        <taxon>Viridiplantae</taxon>
        <taxon>Chlorophyta</taxon>
        <taxon>core chlorophytes</taxon>
        <taxon>Trebouxiophyceae</taxon>
        <taxon>Chlorellales</taxon>
        <taxon>Chlorellaceae</taxon>
        <taxon>Auxenochlorella</taxon>
    </lineage>
</organism>
<gene>
    <name evidence="2" type="ORF">g.57955</name>
    <name evidence="3" type="ORF">g.57958</name>
    <name evidence="4" type="ORF">g.57961</name>
</gene>
<feature type="region of interest" description="Disordered" evidence="1">
    <location>
        <begin position="237"/>
        <end position="256"/>
    </location>
</feature>
<accession>A0A1D1ZPE1</accession>
<proteinExistence type="predicted"/>
<dbReference type="EMBL" id="GDKF01009893">
    <property type="protein sequence ID" value="JAT68729.1"/>
    <property type="molecule type" value="Transcribed_RNA"/>
</dbReference>
<feature type="region of interest" description="Disordered" evidence="1">
    <location>
        <begin position="1"/>
        <end position="173"/>
    </location>
</feature>
<name>A0A1D1ZPE1_AUXPR</name>